<dbReference type="OrthoDB" id="2800503at2759"/>
<proteinExistence type="predicted"/>
<accession>A0A1J8QW31</accession>
<reference evidence="1 2" key="1">
    <citation type="submission" date="2016-03" db="EMBL/GenBank/DDBJ databases">
        <title>Comparative genomics of the ectomycorrhizal sister species Rhizopogon vinicolor and Rhizopogon vesiculosus (Basidiomycota: Boletales) reveals a divergence of the mating type B locus.</title>
        <authorList>
            <person name="Mujic A.B."/>
            <person name="Kuo A."/>
            <person name="Tritt A."/>
            <person name="Lipzen A."/>
            <person name="Chen C."/>
            <person name="Johnson J."/>
            <person name="Sharma A."/>
            <person name="Barry K."/>
            <person name="Grigoriev I.V."/>
            <person name="Spatafora J.W."/>
        </authorList>
    </citation>
    <scope>NUCLEOTIDE SEQUENCE [LARGE SCALE GENOMIC DNA]</scope>
    <source>
        <strain evidence="1 2">AM-OR11-056</strain>
    </source>
</reference>
<feature type="non-terminal residue" evidence="1">
    <location>
        <position position="92"/>
    </location>
</feature>
<dbReference type="AlphaFoldDB" id="A0A1J8QW31"/>
<evidence type="ECO:0000313" key="2">
    <source>
        <dbReference type="Proteomes" id="UP000183567"/>
    </source>
</evidence>
<evidence type="ECO:0000313" key="1">
    <source>
        <dbReference type="EMBL" id="OJA13714.1"/>
    </source>
</evidence>
<sequence>METENLATWCRSPEGRTAIESHLESPASLSNRTFPIVLQYLPIQMKIEQAEFLRSMERENSLPEHSLTAIQWIKPPLCRSKQQLKAFAILHT</sequence>
<name>A0A1J8QW31_9AGAM</name>
<dbReference type="Proteomes" id="UP000183567">
    <property type="component" value="Unassembled WGS sequence"/>
</dbReference>
<organism evidence="1 2">
    <name type="scientific">Rhizopogon vesiculosus</name>
    <dbReference type="NCBI Taxonomy" id="180088"/>
    <lineage>
        <taxon>Eukaryota</taxon>
        <taxon>Fungi</taxon>
        <taxon>Dikarya</taxon>
        <taxon>Basidiomycota</taxon>
        <taxon>Agaricomycotina</taxon>
        <taxon>Agaricomycetes</taxon>
        <taxon>Agaricomycetidae</taxon>
        <taxon>Boletales</taxon>
        <taxon>Suillineae</taxon>
        <taxon>Rhizopogonaceae</taxon>
        <taxon>Rhizopogon</taxon>
    </lineage>
</organism>
<comment type="caution">
    <text evidence="1">The sequence shown here is derived from an EMBL/GenBank/DDBJ whole genome shotgun (WGS) entry which is preliminary data.</text>
</comment>
<protein>
    <submittedName>
        <fullName evidence="1">Uncharacterized protein</fullName>
    </submittedName>
</protein>
<keyword evidence="2" id="KW-1185">Reference proteome</keyword>
<gene>
    <name evidence="1" type="ORF">AZE42_13442</name>
</gene>
<dbReference type="EMBL" id="LVVM01004032">
    <property type="protein sequence ID" value="OJA13714.1"/>
    <property type="molecule type" value="Genomic_DNA"/>
</dbReference>